<evidence type="ECO:0000256" key="9">
    <source>
        <dbReference type="SAM" id="MobiDB-lite"/>
    </source>
</evidence>
<evidence type="ECO:0000256" key="3">
    <source>
        <dbReference type="ARBA" id="ARBA00022741"/>
    </source>
</evidence>
<evidence type="ECO:0000256" key="7">
    <source>
        <dbReference type="ARBA" id="ARBA00036525"/>
    </source>
</evidence>
<accession>A0A7S0CZJ1</accession>
<comment type="catalytic activity">
    <reaction evidence="6 8">
        <text>1D-myo-inositol 1,4,5-trisphosphate + 2 ATP = 1D-myo-inositol 1,3,4,5,6-pentakisphosphate + 2 ADP + 2 H(+)</text>
        <dbReference type="Rhea" id="RHEA:32359"/>
        <dbReference type="ChEBI" id="CHEBI:15378"/>
        <dbReference type="ChEBI" id="CHEBI:30616"/>
        <dbReference type="ChEBI" id="CHEBI:57733"/>
        <dbReference type="ChEBI" id="CHEBI:203600"/>
        <dbReference type="ChEBI" id="CHEBI:456216"/>
        <dbReference type="EC" id="2.7.1.151"/>
    </reaction>
</comment>
<keyword evidence="2 8" id="KW-0808">Transferase</keyword>
<evidence type="ECO:0000256" key="1">
    <source>
        <dbReference type="ARBA" id="ARBA00007374"/>
    </source>
</evidence>
<dbReference type="EC" id="2.7.1.140" evidence="8"/>
<reference evidence="10" key="1">
    <citation type="submission" date="2021-01" db="EMBL/GenBank/DDBJ databases">
        <authorList>
            <person name="Corre E."/>
            <person name="Pelletier E."/>
            <person name="Niang G."/>
            <person name="Scheremetjew M."/>
            <person name="Finn R."/>
            <person name="Kale V."/>
            <person name="Holt S."/>
            <person name="Cochrane G."/>
            <person name="Meng A."/>
            <person name="Brown T."/>
            <person name="Cohen L."/>
        </authorList>
    </citation>
    <scope>NUCLEOTIDE SEQUENCE</scope>
    <source>
        <strain evidence="10">CCAC1681</strain>
    </source>
</reference>
<proteinExistence type="inferred from homology"/>
<feature type="region of interest" description="Disordered" evidence="9">
    <location>
        <begin position="231"/>
        <end position="262"/>
    </location>
</feature>
<dbReference type="InterPro" id="IPR005522">
    <property type="entry name" value="IPK"/>
</dbReference>
<dbReference type="EMBL" id="HBEN01006675">
    <property type="protein sequence ID" value="CAD8438883.1"/>
    <property type="molecule type" value="Transcribed_RNA"/>
</dbReference>
<name>A0A7S0CZJ1_MICPS</name>
<dbReference type="GO" id="GO:0005634">
    <property type="term" value="C:nucleus"/>
    <property type="evidence" value="ECO:0007669"/>
    <property type="project" value="TreeGrafter"/>
</dbReference>
<dbReference type="GO" id="GO:0005737">
    <property type="term" value="C:cytoplasm"/>
    <property type="evidence" value="ECO:0007669"/>
    <property type="project" value="TreeGrafter"/>
</dbReference>
<protein>
    <recommendedName>
        <fullName evidence="8">Inositol polyphosphate multikinase</fullName>
        <ecNumber evidence="8">2.7.1.140</ecNumber>
        <ecNumber evidence="8">2.7.1.151</ecNumber>
    </recommendedName>
</protein>
<comment type="function">
    <text evidence="8">Inositol phosphate kinase with a broad substrate specificity.</text>
</comment>
<keyword evidence="5 8" id="KW-0067">ATP-binding</keyword>
<evidence type="ECO:0000256" key="4">
    <source>
        <dbReference type="ARBA" id="ARBA00022777"/>
    </source>
</evidence>
<dbReference type="GO" id="GO:0032958">
    <property type="term" value="P:inositol phosphate biosynthetic process"/>
    <property type="evidence" value="ECO:0007669"/>
    <property type="project" value="InterPro"/>
</dbReference>
<dbReference type="GO" id="GO:0008440">
    <property type="term" value="F:inositol-1,4,5-trisphosphate 3-kinase activity"/>
    <property type="evidence" value="ECO:0007669"/>
    <property type="project" value="TreeGrafter"/>
</dbReference>
<dbReference type="Gene3D" id="3.30.470.160">
    <property type="entry name" value="Inositol polyphosphate kinase"/>
    <property type="match status" value="1"/>
</dbReference>
<keyword evidence="4 8" id="KW-0418">Kinase</keyword>
<comment type="catalytic activity">
    <reaction evidence="7 8">
        <text>1D-myo-inositol 1,3,4,6-tetrakisphosphate + ATP = 1D-myo-inositol 1,3,4,5,6-pentakisphosphate + ADP + H(+)</text>
        <dbReference type="Rhea" id="RHEA:12717"/>
        <dbReference type="ChEBI" id="CHEBI:15378"/>
        <dbReference type="ChEBI" id="CHEBI:30616"/>
        <dbReference type="ChEBI" id="CHEBI:57660"/>
        <dbReference type="ChEBI" id="CHEBI:57733"/>
        <dbReference type="ChEBI" id="CHEBI:456216"/>
        <dbReference type="EC" id="2.7.1.140"/>
    </reaction>
</comment>
<dbReference type="AlphaFoldDB" id="A0A7S0CZJ1"/>
<comment type="similarity">
    <text evidence="1 8">Belongs to the inositol phosphokinase (IPK) family.</text>
</comment>
<dbReference type="InterPro" id="IPR038286">
    <property type="entry name" value="IPK_sf"/>
</dbReference>
<evidence type="ECO:0000256" key="8">
    <source>
        <dbReference type="RuleBase" id="RU363090"/>
    </source>
</evidence>
<dbReference type="PANTHER" id="PTHR12400:SF51">
    <property type="entry name" value="INOSITOL POLYPHOSPHATE MULTIKINASE"/>
    <property type="match status" value="1"/>
</dbReference>
<keyword evidence="3 8" id="KW-0547">Nucleotide-binding</keyword>
<evidence type="ECO:0000256" key="5">
    <source>
        <dbReference type="ARBA" id="ARBA00022840"/>
    </source>
</evidence>
<feature type="region of interest" description="Disordered" evidence="9">
    <location>
        <begin position="36"/>
        <end position="55"/>
    </location>
</feature>
<evidence type="ECO:0000256" key="6">
    <source>
        <dbReference type="ARBA" id="ARBA00036164"/>
    </source>
</evidence>
<sequence length="445" mass="47582">MATLGVVDVRHLAEAPGPLPRAFIPVENAVDVGRVEIAGPPPHMEGSPPRGDETDTASLRVAPYQVAGHSSKGVGLPSLVDDAGHFLKPCPDDRKGAAEVDFYRRVVAAVDAGMEMSTSLAGFARFVPAYRGTFRADAAGIVAVAGDDPTAAHARTIAAAGQRAVFLRLEDVTAGYSKPCVVDLKIGLRTFSRTGHDCAYIAKRSAHDTRSGQAEVGFKICGMQTWEFAGRESGSERGERAEVGLDPRKRPSSRARRGAARDDGWLQRRRPYDWARNLRDKDAVRAALEEFVGCRGKTKKSSGRAGTHAATSSTRGIRVEDVADANSAATTNATPNPKQTNPACRASEVFGEALEQLSGLRAWFATQRELHLLGSSVLIVYEGDTTISATRKTRVCVIDFCNYVDARGELDDNFASGLDRLAEMMRAIVDAEEGQGEASDLSGPA</sequence>
<dbReference type="GO" id="GO:0005524">
    <property type="term" value="F:ATP binding"/>
    <property type="evidence" value="ECO:0007669"/>
    <property type="project" value="UniProtKB-KW"/>
</dbReference>
<dbReference type="EC" id="2.7.1.151" evidence="8"/>
<evidence type="ECO:0000313" key="10">
    <source>
        <dbReference type="EMBL" id="CAD8438883.1"/>
    </source>
</evidence>
<evidence type="ECO:0000256" key="2">
    <source>
        <dbReference type="ARBA" id="ARBA00022679"/>
    </source>
</evidence>
<feature type="compositionally biased region" description="Basic and acidic residues" evidence="9">
    <location>
        <begin position="231"/>
        <end position="249"/>
    </location>
</feature>
<dbReference type="PANTHER" id="PTHR12400">
    <property type="entry name" value="INOSITOL POLYPHOSPHATE KINASE"/>
    <property type="match status" value="1"/>
</dbReference>
<organism evidence="10">
    <name type="scientific">Micromonas pusilla</name>
    <name type="common">Picoplanktonic green alga</name>
    <name type="synonym">Chromulina pusilla</name>
    <dbReference type="NCBI Taxonomy" id="38833"/>
    <lineage>
        <taxon>Eukaryota</taxon>
        <taxon>Viridiplantae</taxon>
        <taxon>Chlorophyta</taxon>
        <taxon>Mamiellophyceae</taxon>
        <taxon>Mamiellales</taxon>
        <taxon>Mamiellaceae</taxon>
        <taxon>Micromonas</taxon>
    </lineage>
</organism>
<dbReference type="GO" id="GO:0051765">
    <property type="term" value="F:inositol tetrakisphosphate kinase activity"/>
    <property type="evidence" value="ECO:0007669"/>
    <property type="project" value="TreeGrafter"/>
</dbReference>
<dbReference type="SUPFAM" id="SSF56104">
    <property type="entry name" value="SAICAR synthase-like"/>
    <property type="match status" value="1"/>
</dbReference>
<dbReference type="Pfam" id="PF03770">
    <property type="entry name" value="IPK"/>
    <property type="match status" value="1"/>
</dbReference>
<gene>
    <name evidence="10" type="ORF">MSP1401_LOCUS5465</name>
</gene>